<dbReference type="PANTHER" id="PTHR47053">
    <property type="entry name" value="MUREIN DD-ENDOPEPTIDASE MEPH-RELATED"/>
    <property type="match status" value="1"/>
</dbReference>
<dbReference type="Proteomes" id="UP001341820">
    <property type="component" value="Unassembled WGS sequence"/>
</dbReference>
<gene>
    <name evidence="6" type="ORF">P5F74_00820</name>
</gene>
<evidence type="ECO:0000313" key="7">
    <source>
        <dbReference type="Proteomes" id="UP001341820"/>
    </source>
</evidence>
<dbReference type="InterPro" id="IPR057812">
    <property type="entry name" value="SH3_YKFC_2nd"/>
</dbReference>
<dbReference type="PROSITE" id="PS51935">
    <property type="entry name" value="NLPC_P60"/>
    <property type="match status" value="1"/>
</dbReference>
<reference evidence="6 7" key="1">
    <citation type="submission" date="2023-03" db="EMBL/GenBank/DDBJ databases">
        <title>Bacillus Genome Sequencing.</title>
        <authorList>
            <person name="Dunlap C."/>
        </authorList>
    </citation>
    <scope>NUCLEOTIDE SEQUENCE [LARGE SCALE GENOMIC DNA]</scope>
    <source>
        <strain evidence="6 7">B-4107</strain>
    </source>
</reference>
<evidence type="ECO:0000313" key="6">
    <source>
        <dbReference type="EMBL" id="MED4126682.1"/>
    </source>
</evidence>
<keyword evidence="3" id="KW-0378">Hydrolase</keyword>
<evidence type="ECO:0000256" key="3">
    <source>
        <dbReference type="ARBA" id="ARBA00022801"/>
    </source>
</evidence>
<evidence type="ECO:0000256" key="1">
    <source>
        <dbReference type="ARBA" id="ARBA00007074"/>
    </source>
</evidence>
<dbReference type="EMBL" id="JAROAS010000001">
    <property type="protein sequence ID" value="MED4126682.1"/>
    <property type="molecule type" value="Genomic_DNA"/>
</dbReference>
<dbReference type="Pfam" id="PF00877">
    <property type="entry name" value="NLPC_P60"/>
    <property type="match status" value="1"/>
</dbReference>
<dbReference type="InterPro" id="IPR000064">
    <property type="entry name" value="NLP_P60_dom"/>
</dbReference>
<accession>A0ABU6NF62</accession>
<dbReference type="InterPro" id="IPR051202">
    <property type="entry name" value="Peptidase_C40"/>
</dbReference>
<sequence length="304" mass="34654">MSIECVSVPVSTVWTTKASPRSIDYLITREPYQLKSYLEKMTYDDRLQLCTNDLAQTQLLFNEPVYVVQEVNGWKEVIIPDQPTIKNENGYPGWVPSQHLVAGIPNEQTKDRMIIVQQTAWLFTKEKKAWLQVSYGTELTVLDESIDWIKVETPLGNALIKREDVRLSFNKKDGHSLLTEARRFLGLPYLWAGMSGFGFDCSGFVYRLHKVSGITIPRDASNQYRSGDTIVEQDMKEGDLLYFAYEEGKGRVHHVAMYAGDGNIIHAPKTGKVVEEVPLNSVYEKELCGVRRFLSSSLWEMKST</sequence>
<keyword evidence="2" id="KW-0645">Protease</keyword>
<dbReference type="Pfam" id="PF23795">
    <property type="entry name" value="SH3_YKFC_2nd"/>
    <property type="match status" value="1"/>
</dbReference>
<evidence type="ECO:0000256" key="2">
    <source>
        <dbReference type="ARBA" id="ARBA00022670"/>
    </source>
</evidence>
<name>A0ABU6NF62_9BACI</name>
<keyword evidence="7" id="KW-1185">Reference proteome</keyword>
<dbReference type="InterPro" id="IPR038765">
    <property type="entry name" value="Papain-like_cys_pep_sf"/>
</dbReference>
<comment type="caution">
    <text evidence="6">The sequence shown here is derived from an EMBL/GenBank/DDBJ whole genome shotgun (WGS) entry which is preliminary data.</text>
</comment>
<dbReference type="Gene3D" id="3.90.1720.10">
    <property type="entry name" value="endopeptidase domain like (from Nostoc punctiforme)"/>
    <property type="match status" value="1"/>
</dbReference>
<protein>
    <submittedName>
        <fullName evidence="6">C40 family peptidase</fullName>
    </submittedName>
</protein>
<dbReference type="SUPFAM" id="SSF54001">
    <property type="entry name" value="Cysteine proteinases"/>
    <property type="match status" value="1"/>
</dbReference>
<keyword evidence="4" id="KW-0788">Thiol protease</keyword>
<evidence type="ECO:0000259" key="5">
    <source>
        <dbReference type="PROSITE" id="PS51935"/>
    </source>
</evidence>
<evidence type="ECO:0000256" key="4">
    <source>
        <dbReference type="ARBA" id="ARBA00022807"/>
    </source>
</evidence>
<feature type="domain" description="NlpC/P60" evidence="5">
    <location>
        <begin position="171"/>
        <end position="294"/>
    </location>
</feature>
<comment type="similarity">
    <text evidence="1">Belongs to the peptidase C40 family.</text>
</comment>
<organism evidence="6 7">
    <name type="scientific">Shouchella miscanthi</name>
    <dbReference type="NCBI Taxonomy" id="2598861"/>
    <lineage>
        <taxon>Bacteria</taxon>
        <taxon>Bacillati</taxon>
        <taxon>Bacillota</taxon>
        <taxon>Bacilli</taxon>
        <taxon>Bacillales</taxon>
        <taxon>Bacillaceae</taxon>
        <taxon>Shouchella</taxon>
    </lineage>
</organism>
<proteinExistence type="inferred from homology"/>
<dbReference type="PANTHER" id="PTHR47053:SF3">
    <property type="entry name" value="GAMMA-D-GLUTAMYL-L-LYSINE DIPEPTIDYL-PEPTIDASE"/>
    <property type="match status" value="1"/>
</dbReference>
<dbReference type="RefSeq" id="WP_328235920.1">
    <property type="nucleotide sequence ID" value="NZ_JAROAS010000001.1"/>
</dbReference>
<dbReference type="Gene3D" id="2.30.30.40">
    <property type="entry name" value="SH3 Domains"/>
    <property type="match status" value="2"/>
</dbReference>